<name>A0A942T637_9BACI</name>
<protein>
    <submittedName>
        <fullName evidence="6">IS3 family transposase</fullName>
    </submittedName>
</protein>
<dbReference type="Pfam" id="PF13333">
    <property type="entry name" value="rve_2"/>
    <property type="match status" value="1"/>
</dbReference>
<evidence type="ECO:0000313" key="5">
    <source>
        <dbReference type="EMBL" id="MBS4184038.1"/>
    </source>
</evidence>
<evidence type="ECO:0000313" key="4">
    <source>
        <dbReference type="EMBL" id="MBS4180647.1"/>
    </source>
</evidence>
<dbReference type="PANTHER" id="PTHR46889">
    <property type="entry name" value="TRANSPOSASE INSF FOR INSERTION SEQUENCE IS3B-RELATED"/>
    <property type="match status" value="1"/>
</dbReference>
<sequence>MERGKRNSKKGHAHLHEKPSVIYTFIQAHSDEHAVAKMCKVLKVSSSGYYKWLRIQNKSQSEKDAYRKEIKQKISKSFHESYGTYGSPRVHADLVEWGYTISQKTVARRMKEMGLTATPKEKFVITTNSNHDLHIYPNLLNRQFNVEEPNRAWVTDITYIWTLEGWVYLSSVMDLFSRKIVGWSMASHMKKELSIQALNMAIVTRQPSEGLIHHSDRGSQYCSNDYIDILKGKNMHISMSRKGDPYDNACIESFHATIKKDLIYRRRFKTRAEAVKAINHYLNSFYNEKRKHSTLGHNSPNQFERNHRQDEVAYTT</sequence>
<dbReference type="InterPro" id="IPR012337">
    <property type="entry name" value="RNaseH-like_sf"/>
</dbReference>
<dbReference type="InterPro" id="IPR050900">
    <property type="entry name" value="Transposase_IS3/IS150/IS904"/>
</dbReference>
<comment type="function">
    <text evidence="1">Involved in the transposition of the insertion sequence.</text>
</comment>
<organism evidence="6">
    <name type="scientific">Neobacillus citreus</name>
    <dbReference type="NCBI Taxonomy" id="2833578"/>
    <lineage>
        <taxon>Bacteria</taxon>
        <taxon>Bacillati</taxon>
        <taxon>Bacillota</taxon>
        <taxon>Bacilli</taxon>
        <taxon>Bacillales</taxon>
        <taxon>Bacillaceae</taxon>
        <taxon>Neobacillus</taxon>
    </lineage>
</organism>
<dbReference type="PROSITE" id="PS50994">
    <property type="entry name" value="INTEGRASE"/>
    <property type="match status" value="1"/>
</dbReference>
<dbReference type="PANTHER" id="PTHR46889:SF4">
    <property type="entry name" value="TRANSPOSASE INSO FOR INSERTION SEQUENCE ELEMENT IS911B-RELATED"/>
    <property type="match status" value="1"/>
</dbReference>
<evidence type="ECO:0000259" key="3">
    <source>
        <dbReference type="PROSITE" id="PS50994"/>
    </source>
</evidence>
<dbReference type="EMBL" id="JAGYPE010000004">
    <property type="protein sequence ID" value="MBS4184038.1"/>
    <property type="molecule type" value="Genomic_DNA"/>
</dbReference>
<dbReference type="InterPro" id="IPR048020">
    <property type="entry name" value="Transpos_IS3"/>
</dbReference>
<dbReference type="InterPro" id="IPR025948">
    <property type="entry name" value="HTH-like_dom"/>
</dbReference>
<dbReference type="GO" id="GO:0015074">
    <property type="term" value="P:DNA integration"/>
    <property type="evidence" value="ECO:0007669"/>
    <property type="project" value="InterPro"/>
</dbReference>
<feature type="compositionally biased region" description="Basic and acidic residues" evidence="2">
    <location>
        <begin position="304"/>
        <end position="316"/>
    </location>
</feature>
<dbReference type="EMBL" id="JAGYPE010000001">
    <property type="protein sequence ID" value="MBS4180647.1"/>
    <property type="molecule type" value="Genomic_DNA"/>
</dbReference>
<proteinExistence type="predicted"/>
<accession>A0A942T637</accession>
<dbReference type="AlphaFoldDB" id="A0A942T637"/>
<evidence type="ECO:0000313" key="6">
    <source>
        <dbReference type="EMBL" id="MBS4185763.1"/>
    </source>
</evidence>
<dbReference type="Pfam" id="PF13276">
    <property type="entry name" value="HTH_21"/>
    <property type="match status" value="1"/>
</dbReference>
<dbReference type="GO" id="GO:0003676">
    <property type="term" value="F:nucleic acid binding"/>
    <property type="evidence" value="ECO:0007669"/>
    <property type="project" value="InterPro"/>
</dbReference>
<dbReference type="Pfam" id="PF00665">
    <property type="entry name" value="rve"/>
    <property type="match status" value="1"/>
</dbReference>
<reference evidence="6" key="1">
    <citation type="submission" date="2021-05" db="EMBL/GenBank/DDBJ databases">
        <title>Novel Bacillus species.</title>
        <authorList>
            <person name="Liu G."/>
        </authorList>
    </citation>
    <scope>NUCLEOTIDE SEQUENCE</scope>
    <source>
        <strain evidence="6">FJAT-50051</strain>
    </source>
</reference>
<evidence type="ECO:0000256" key="1">
    <source>
        <dbReference type="ARBA" id="ARBA00002286"/>
    </source>
</evidence>
<feature type="region of interest" description="Disordered" evidence="2">
    <location>
        <begin position="291"/>
        <end position="316"/>
    </location>
</feature>
<dbReference type="InterPro" id="IPR036397">
    <property type="entry name" value="RNaseH_sf"/>
</dbReference>
<feature type="domain" description="Integrase catalytic" evidence="3">
    <location>
        <begin position="145"/>
        <end position="307"/>
    </location>
</feature>
<dbReference type="NCBIfam" id="NF033516">
    <property type="entry name" value="transpos_IS3"/>
    <property type="match status" value="1"/>
</dbReference>
<dbReference type="EMBL" id="JAGYPE010000006">
    <property type="protein sequence ID" value="MBS4185763.1"/>
    <property type="molecule type" value="Genomic_DNA"/>
</dbReference>
<dbReference type="SUPFAM" id="SSF53098">
    <property type="entry name" value="Ribonuclease H-like"/>
    <property type="match status" value="1"/>
</dbReference>
<gene>
    <name evidence="4" type="ORF">KHB02_04475</name>
    <name evidence="5" type="ORF">KHB02_21840</name>
    <name evidence="6" type="ORF">KHB02_30715</name>
</gene>
<comment type="caution">
    <text evidence="6">The sequence shown here is derived from an EMBL/GenBank/DDBJ whole genome shotgun (WGS) entry which is preliminary data.</text>
</comment>
<dbReference type="InterPro" id="IPR001584">
    <property type="entry name" value="Integrase_cat-core"/>
</dbReference>
<dbReference type="Gene3D" id="3.30.420.10">
    <property type="entry name" value="Ribonuclease H-like superfamily/Ribonuclease H"/>
    <property type="match status" value="1"/>
</dbReference>
<evidence type="ECO:0000256" key="2">
    <source>
        <dbReference type="SAM" id="MobiDB-lite"/>
    </source>
</evidence>